<sequence length="120" mass="13564">MDPNMLAYASLTLMLIFLVFKLFKKSMHLPPKLPIIGRFYVIKEPLTTDYRTLDTLSKTFGPVFSLCFGSFLIVIVSSLAAVDECFTKNDVVLASRPRFTLGKYIGYNWSIMALAPYGDH</sequence>
<keyword evidence="6" id="KW-0812">Transmembrane</keyword>
<dbReference type="AlphaFoldDB" id="A0AAD8M2L1"/>
<organism evidence="7 8">
    <name type="scientific">Heracleum sosnowskyi</name>
    <dbReference type="NCBI Taxonomy" id="360622"/>
    <lineage>
        <taxon>Eukaryota</taxon>
        <taxon>Viridiplantae</taxon>
        <taxon>Streptophyta</taxon>
        <taxon>Embryophyta</taxon>
        <taxon>Tracheophyta</taxon>
        <taxon>Spermatophyta</taxon>
        <taxon>Magnoliopsida</taxon>
        <taxon>eudicotyledons</taxon>
        <taxon>Gunneridae</taxon>
        <taxon>Pentapetalae</taxon>
        <taxon>asterids</taxon>
        <taxon>campanulids</taxon>
        <taxon>Apiales</taxon>
        <taxon>Apiaceae</taxon>
        <taxon>Apioideae</taxon>
        <taxon>apioid superclade</taxon>
        <taxon>Tordylieae</taxon>
        <taxon>Tordyliinae</taxon>
        <taxon>Heracleum</taxon>
    </lineage>
</organism>
<dbReference type="Proteomes" id="UP001237642">
    <property type="component" value="Unassembled WGS sequence"/>
</dbReference>
<feature type="transmembrane region" description="Helical" evidence="6">
    <location>
        <begin position="6"/>
        <end position="23"/>
    </location>
</feature>
<keyword evidence="8" id="KW-1185">Reference proteome</keyword>
<dbReference type="SUPFAM" id="SSF48264">
    <property type="entry name" value="Cytochrome P450"/>
    <property type="match status" value="1"/>
</dbReference>
<keyword evidence="5" id="KW-0503">Monooxygenase</keyword>
<name>A0AAD8M2L1_9APIA</name>
<evidence type="ECO:0000256" key="6">
    <source>
        <dbReference type="SAM" id="Phobius"/>
    </source>
</evidence>
<keyword evidence="2" id="KW-0479">Metal-binding</keyword>
<keyword evidence="3" id="KW-0560">Oxidoreductase</keyword>
<dbReference type="GO" id="GO:0016705">
    <property type="term" value="F:oxidoreductase activity, acting on paired donors, with incorporation or reduction of molecular oxygen"/>
    <property type="evidence" value="ECO:0007669"/>
    <property type="project" value="InterPro"/>
</dbReference>
<dbReference type="PANTHER" id="PTHR47947">
    <property type="entry name" value="CYTOCHROME P450 82C3-RELATED"/>
    <property type="match status" value="1"/>
</dbReference>
<dbReference type="EMBL" id="JAUIZM010000011">
    <property type="protein sequence ID" value="KAK1357394.1"/>
    <property type="molecule type" value="Genomic_DNA"/>
</dbReference>
<keyword evidence="6" id="KW-1133">Transmembrane helix</keyword>
<dbReference type="InterPro" id="IPR050651">
    <property type="entry name" value="Plant_Cytochrome_P450_Monoox"/>
</dbReference>
<dbReference type="GO" id="GO:0020037">
    <property type="term" value="F:heme binding"/>
    <property type="evidence" value="ECO:0007669"/>
    <property type="project" value="InterPro"/>
</dbReference>
<evidence type="ECO:0000256" key="3">
    <source>
        <dbReference type="ARBA" id="ARBA00023002"/>
    </source>
</evidence>
<dbReference type="InterPro" id="IPR036396">
    <property type="entry name" value="Cyt_P450_sf"/>
</dbReference>
<keyword evidence="4" id="KW-0408">Iron</keyword>
<protein>
    <submittedName>
        <fullName evidence="7">Uncharacterized protein</fullName>
    </submittedName>
</protein>
<dbReference type="PANTHER" id="PTHR47947:SF24">
    <property type="entry name" value="ISOFLAVONE 2'-HYDROXYLASE-LIKE"/>
    <property type="match status" value="1"/>
</dbReference>
<dbReference type="Gene3D" id="1.10.630.10">
    <property type="entry name" value="Cytochrome P450"/>
    <property type="match status" value="1"/>
</dbReference>
<reference evidence="7" key="1">
    <citation type="submission" date="2023-02" db="EMBL/GenBank/DDBJ databases">
        <title>Genome of toxic invasive species Heracleum sosnowskyi carries increased number of genes despite the absence of recent whole-genome duplications.</title>
        <authorList>
            <person name="Schelkunov M."/>
            <person name="Shtratnikova V."/>
            <person name="Makarenko M."/>
            <person name="Klepikova A."/>
            <person name="Omelchenko D."/>
            <person name="Novikova G."/>
            <person name="Obukhova E."/>
            <person name="Bogdanov V."/>
            <person name="Penin A."/>
            <person name="Logacheva M."/>
        </authorList>
    </citation>
    <scope>NUCLEOTIDE SEQUENCE</scope>
    <source>
        <strain evidence="7">Hsosn_3</strain>
        <tissue evidence="7">Leaf</tissue>
    </source>
</reference>
<evidence type="ECO:0000256" key="2">
    <source>
        <dbReference type="ARBA" id="ARBA00022723"/>
    </source>
</evidence>
<proteinExistence type="predicted"/>
<accession>A0AAD8M2L1</accession>
<dbReference type="GO" id="GO:0004497">
    <property type="term" value="F:monooxygenase activity"/>
    <property type="evidence" value="ECO:0007669"/>
    <property type="project" value="UniProtKB-KW"/>
</dbReference>
<evidence type="ECO:0000256" key="4">
    <source>
        <dbReference type="ARBA" id="ARBA00023004"/>
    </source>
</evidence>
<reference evidence="7" key="2">
    <citation type="submission" date="2023-05" db="EMBL/GenBank/DDBJ databases">
        <authorList>
            <person name="Schelkunov M.I."/>
        </authorList>
    </citation>
    <scope>NUCLEOTIDE SEQUENCE</scope>
    <source>
        <strain evidence="7">Hsosn_3</strain>
        <tissue evidence="7">Leaf</tissue>
    </source>
</reference>
<comment type="caution">
    <text evidence="7">The sequence shown here is derived from an EMBL/GenBank/DDBJ whole genome shotgun (WGS) entry which is preliminary data.</text>
</comment>
<dbReference type="GO" id="GO:0005506">
    <property type="term" value="F:iron ion binding"/>
    <property type="evidence" value="ECO:0007669"/>
    <property type="project" value="InterPro"/>
</dbReference>
<keyword evidence="6" id="KW-0472">Membrane</keyword>
<evidence type="ECO:0000313" key="7">
    <source>
        <dbReference type="EMBL" id="KAK1357394.1"/>
    </source>
</evidence>
<keyword evidence="1" id="KW-0349">Heme</keyword>
<evidence type="ECO:0000313" key="8">
    <source>
        <dbReference type="Proteomes" id="UP001237642"/>
    </source>
</evidence>
<gene>
    <name evidence="7" type="ORF">POM88_050650</name>
</gene>
<evidence type="ECO:0000256" key="5">
    <source>
        <dbReference type="ARBA" id="ARBA00023033"/>
    </source>
</evidence>
<evidence type="ECO:0000256" key="1">
    <source>
        <dbReference type="ARBA" id="ARBA00022617"/>
    </source>
</evidence>
<feature type="transmembrane region" description="Helical" evidence="6">
    <location>
        <begin position="60"/>
        <end position="82"/>
    </location>
</feature>